<evidence type="ECO:0000313" key="3">
    <source>
        <dbReference type="Proteomes" id="UP000070168"/>
    </source>
</evidence>
<feature type="region of interest" description="Disordered" evidence="1">
    <location>
        <begin position="181"/>
        <end position="218"/>
    </location>
</feature>
<dbReference type="AlphaFoldDB" id="A0A135LAD8"/>
<dbReference type="RefSeq" id="XP_040644471.1">
    <property type="nucleotide sequence ID" value="XM_040792504.1"/>
</dbReference>
<sequence length="218" mass="23488">MSDSFTSSSYYYSSTTNGSDGKTTTGHRYSTTSYTEPDGTTIVRTAQQNLGQPAVVEERRYDNTGQEQLALPEPAGGTSAGGIRRITDLEDDVSDSKNSPSQNKSSTPNVLADIGGSAAQLLDGASEDDSFNMASSALGSRVYDPVTGSYNDPSEYDIGGVTRRHRDMRNDGGRRLGRDVDFAGDGLSSTARENRAYENPNTGTRLRRESDMDVRNVL</sequence>
<proteinExistence type="predicted"/>
<dbReference type="OMA" id="YNDQSEY"/>
<organism evidence="2 3">
    <name type="scientific">Penicillium patulum</name>
    <name type="common">Penicillium griseofulvum</name>
    <dbReference type="NCBI Taxonomy" id="5078"/>
    <lineage>
        <taxon>Eukaryota</taxon>
        <taxon>Fungi</taxon>
        <taxon>Dikarya</taxon>
        <taxon>Ascomycota</taxon>
        <taxon>Pezizomycotina</taxon>
        <taxon>Eurotiomycetes</taxon>
        <taxon>Eurotiomycetidae</taxon>
        <taxon>Eurotiales</taxon>
        <taxon>Aspergillaceae</taxon>
        <taxon>Penicillium</taxon>
    </lineage>
</organism>
<feature type="compositionally biased region" description="Polar residues" evidence="1">
    <location>
        <begin position="96"/>
        <end position="109"/>
    </location>
</feature>
<reference evidence="2 3" key="1">
    <citation type="journal article" date="2016" name="BMC Genomics">
        <title>Genome sequencing and secondary metabolism of the postharvest pathogen Penicillium griseofulvum.</title>
        <authorList>
            <person name="Banani H."/>
            <person name="Marcet-Houben M."/>
            <person name="Ballester A.R."/>
            <person name="Abbruscato P."/>
            <person name="Gonzalez-Candelas L."/>
            <person name="Gabaldon T."/>
            <person name="Spadaro D."/>
        </authorList>
    </citation>
    <scope>NUCLEOTIDE SEQUENCE [LARGE SCALE GENOMIC DNA]</scope>
    <source>
        <strain evidence="2 3">PG3</strain>
    </source>
</reference>
<feature type="compositionally biased region" description="Polar residues" evidence="1">
    <location>
        <begin position="17"/>
        <end position="35"/>
    </location>
</feature>
<dbReference type="OrthoDB" id="4161095at2759"/>
<evidence type="ECO:0000256" key="1">
    <source>
        <dbReference type="SAM" id="MobiDB-lite"/>
    </source>
</evidence>
<evidence type="ECO:0000313" key="2">
    <source>
        <dbReference type="EMBL" id="KXG45935.1"/>
    </source>
</evidence>
<feature type="region of interest" description="Disordered" evidence="1">
    <location>
        <begin position="61"/>
        <end position="111"/>
    </location>
</feature>
<name>A0A135LAD8_PENPA</name>
<dbReference type="EMBL" id="LHQR01000069">
    <property type="protein sequence ID" value="KXG45935.1"/>
    <property type="molecule type" value="Genomic_DNA"/>
</dbReference>
<accession>A0A135LAD8</accession>
<dbReference type="Proteomes" id="UP000070168">
    <property type="component" value="Unassembled WGS sequence"/>
</dbReference>
<feature type="region of interest" description="Disordered" evidence="1">
    <location>
        <begin position="1"/>
        <end position="40"/>
    </location>
</feature>
<gene>
    <name evidence="2" type="ORF">PGRI_047910</name>
</gene>
<comment type="caution">
    <text evidence="2">The sequence shown here is derived from an EMBL/GenBank/DDBJ whole genome shotgun (WGS) entry which is preliminary data.</text>
</comment>
<dbReference type="GeneID" id="63707804"/>
<keyword evidence="3" id="KW-1185">Reference proteome</keyword>
<feature type="compositionally biased region" description="Low complexity" evidence="1">
    <location>
        <begin position="1"/>
        <end position="16"/>
    </location>
</feature>
<feature type="compositionally biased region" description="Basic and acidic residues" evidence="1">
    <location>
        <begin position="206"/>
        <end position="218"/>
    </location>
</feature>
<protein>
    <submittedName>
        <fullName evidence="2">Uncharacterized protein</fullName>
    </submittedName>
</protein>